<feature type="transmembrane region" description="Helical" evidence="5">
    <location>
        <begin position="29"/>
        <end position="50"/>
    </location>
</feature>
<dbReference type="OrthoDB" id="88184at2"/>
<proteinExistence type="predicted"/>
<evidence type="ECO:0000313" key="7">
    <source>
        <dbReference type="Proteomes" id="UP000298381"/>
    </source>
</evidence>
<feature type="transmembrane region" description="Helical" evidence="5">
    <location>
        <begin position="7"/>
        <end position="23"/>
    </location>
</feature>
<keyword evidence="7" id="KW-1185">Reference proteome</keyword>
<evidence type="ECO:0000256" key="1">
    <source>
        <dbReference type="ARBA" id="ARBA00004141"/>
    </source>
</evidence>
<organism evidence="6 7">
    <name type="scientific">Soehngenia longivitae</name>
    <dbReference type="NCBI Taxonomy" id="2562294"/>
    <lineage>
        <taxon>Bacteria</taxon>
        <taxon>Bacillati</taxon>
        <taxon>Bacillota</taxon>
        <taxon>Tissierellia</taxon>
        <taxon>Tissierellales</taxon>
        <taxon>Tissierellaceae</taxon>
        <taxon>Soehngenia</taxon>
    </lineage>
</organism>
<evidence type="ECO:0000256" key="2">
    <source>
        <dbReference type="ARBA" id="ARBA00022692"/>
    </source>
</evidence>
<comment type="subcellular location">
    <subcellularLocation>
        <location evidence="1">Membrane</location>
        <topology evidence="1">Multi-pass membrane protein</topology>
    </subcellularLocation>
</comment>
<accession>A0A4Z0D9V4</accession>
<comment type="caution">
    <text evidence="6">The sequence shown here is derived from an EMBL/GenBank/DDBJ whole genome shotgun (WGS) entry which is preliminary data.</text>
</comment>
<keyword evidence="4 5" id="KW-0472">Membrane</keyword>
<dbReference type="RefSeq" id="WP_135269801.1">
    <property type="nucleotide sequence ID" value="NZ_SRIB01000001.1"/>
</dbReference>
<dbReference type="InterPro" id="IPR006480">
    <property type="entry name" value="Phage_holin_4_1"/>
</dbReference>
<name>A0A4Z0D9V4_9FIRM</name>
<sequence length="138" mass="15225">MRDIWTFIQMAFTAIGGWLGWFLGGYDGFLYALIAFVVIDYILGVMSAILEKHLSSDVGARGIFKKVVIFSLVGISHIIDQNIIGDGNAIRTAVIFFYLSNEGISIIENSTRIGLPVPEKLKNILEQLKDGGDKDVTK</sequence>
<dbReference type="NCBIfam" id="TIGR01593">
    <property type="entry name" value="holin_tox_secr"/>
    <property type="match status" value="1"/>
</dbReference>
<protein>
    <submittedName>
        <fullName evidence="6">Holin</fullName>
    </submittedName>
</protein>
<keyword evidence="3 5" id="KW-1133">Transmembrane helix</keyword>
<dbReference type="EMBL" id="SRIB01000001">
    <property type="protein sequence ID" value="TFZ41650.1"/>
    <property type="molecule type" value="Genomic_DNA"/>
</dbReference>
<dbReference type="AlphaFoldDB" id="A0A4Z0D9V4"/>
<gene>
    <name evidence="6" type="ORF">E4100_00500</name>
</gene>
<reference evidence="6 7" key="1">
    <citation type="submission" date="2019-03" db="EMBL/GenBank/DDBJ databases">
        <title>Draft genome sequence data and analysis of a Fermenting Bacterium, Soehngenia longevitae strain 1933PT, isolated from petroleum reservoir in Azerbaijan.</title>
        <authorList>
            <person name="Grouzdev D.S."/>
            <person name="Bidzhieva S.K."/>
            <person name="Sokolova D.S."/>
            <person name="Tourova T.P."/>
            <person name="Poltaraus A.B."/>
            <person name="Nazina T.N."/>
        </authorList>
    </citation>
    <scope>NUCLEOTIDE SEQUENCE [LARGE SCALE GENOMIC DNA]</scope>
    <source>
        <strain evidence="6 7">1933P</strain>
    </source>
</reference>
<dbReference type="Pfam" id="PF05105">
    <property type="entry name" value="Phage_holin_4_1"/>
    <property type="match status" value="1"/>
</dbReference>
<dbReference type="GO" id="GO:0016020">
    <property type="term" value="C:membrane"/>
    <property type="evidence" value="ECO:0007669"/>
    <property type="project" value="UniProtKB-SubCell"/>
</dbReference>
<evidence type="ECO:0000256" key="4">
    <source>
        <dbReference type="ARBA" id="ARBA00023136"/>
    </source>
</evidence>
<evidence type="ECO:0000256" key="5">
    <source>
        <dbReference type="SAM" id="Phobius"/>
    </source>
</evidence>
<evidence type="ECO:0000313" key="6">
    <source>
        <dbReference type="EMBL" id="TFZ41650.1"/>
    </source>
</evidence>
<evidence type="ECO:0000256" key="3">
    <source>
        <dbReference type="ARBA" id="ARBA00022989"/>
    </source>
</evidence>
<keyword evidence="2 5" id="KW-0812">Transmembrane</keyword>
<dbReference type="Proteomes" id="UP000298381">
    <property type="component" value="Unassembled WGS sequence"/>
</dbReference>